<dbReference type="AlphaFoldDB" id="A0A921DU62"/>
<evidence type="ECO:0000259" key="1">
    <source>
        <dbReference type="Pfam" id="PF08279"/>
    </source>
</evidence>
<gene>
    <name evidence="2" type="ORF">K8W17_00455</name>
</gene>
<dbReference type="SUPFAM" id="SSF46785">
    <property type="entry name" value="Winged helix' DNA-binding domain"/>
    <property type="match status" value="1"/>
</dbReference>
<dbReference type="Pfam" id="PF08279">
    <property type="entry name" value="HTH_11"/>
    <property type="match status" value="1"/>
</dbReference>
<dbReference type="InterPro" id="IPR013196">
    <property type="entry name" value="HTH_11"/>
</dbReference>
<evidence type="ECO:0000313" key="3">
    <source>
        <dbReference type="Proteomes" id="UP000774947"/>
    </source>
</evidence>
<protein>
    <submittedName>
        <fullName evidence="2">Helix-turn-helix domain-containing protein</fullName>
    </submittedName>
</protein>
<dbReference type="InterPro" id="IPR036388">
    <property type="entry name" value="WH-like_DNA-bd_sf"/>
</dbReference>
<proteinExistence type="predicted"/>
<dbReference type="InterPro" id="IPR036390">
    <property type="entry name" value="WH_DNA-bd_sf"/>
</dbReference>
<reference evidence="2" key="2">
    <citation type="submission" date="2021-09" db="EMBL/GenBank/DDBJ databases">
        <authorList>
            <person name="Gilroy R."/>
        </authorList>
    </citation>
    <scope>NUCLEOTIDE SEQUENCE</scope>
    <source>
        <strain evidence="2">CHK173-2119</strain>
    </source>
</reference>
<comment type="caution">
    <text evidence="2">The sequence shown here is derived from an EMBL/GenBank/DDBJ whole genome shotgun (WGS) entry which is preliminary data.</text>
</comment>
<dbReference type="EMBL" id="DYXY01000011">
    <property type="protein sequence ID" value="HJE14535.1"/>
    <property type="molecule type" value="Genomic_DNA"/>
</dbReference>
<dbReference type="Gene3D" id="1.10.10.10">
    <property type="entry name" value="Winged helix-like DNA-binding domain superfamily/Winged helix DNA-binding domain"/>
    <property type="match status" value="1"/>
</dbReference>
<dbReference type="Proteomes" id="UP000774947">
    <property type="component" value="Unassembled WGS sequence"/>
</dbReference>
<feature type="domain" description="Helix-turn-helix type 11" evidence="1">
    <location>
        <begin position="9"/>
        <end position="61"/>
    </location>
</feature>
<accession>A0A921DU62</accession>
<organism evidence="2 3">
    <name type="scientific">Lapidilactobacillus dextrinicus</name>
    <dbReference type="NCBI Taxonomy" id="51664"/>
    <lineage>
        <taxon>Bacteria</taxon>
        <taxon>Bacillati</taxon>
        <taxon>Bacillota</taxon>
        <taxon>Bacilli</taxon>
        <taxon>Lactobacillales</taxon>
        <taxon>Lactobacillaceae</taxon>
        <taxon>Lapidilactobacillus</taxon>
    </lineage>
</organism>
<name>A0A921DU62_9LACO</name>
<sequence>MQAIASDELNRVLHLLPRGSERLITANEISQVIGIDKRAVYKDIALLIDRYNIPIGGLRSDGKRGYFIITNEAERKQALASLRKQSVEMLKRINKVDKIEL</sequence>
<evidence type="ECO:0000313" key="2">
    <source>
        <dbReference type="EMBL" id="HJE14535.1"/>
    </source>
</evidence>
<reference evidence="2" key="1">
    <citation type="journal article" date="2021" name="PeerJ">
        <title>Extensive microbial diversity within the chicken gut microbiome revealed by metagenomics and culture.</title>
        <authorList>
            <person name="Gilroy R."/>
            <person name="Ravi A."/>
            <person name="Getino M."/>
            <person name="Pursley I."/>
            <person name="Horton D.L."/>
            <person name="Alikhan N.F."/>
            <person name="Baker D."/>
            <person name="Gharbi K."/>
            <person name="Hall N."/>
            <person name="Watson M."/>
            <person name="Adriaenssens E.M."/>
            <person name="Foster-Nyarko E."/>
            <person name="Jarju S."/>
            <person name="Secka A."/>
            <person name="Antonio M."/>
            <person name="Oren A."/>
            <person name="Chaudhuri R.R."/>
            <person name="La Ragione R."/>
            <person name="Hildebrand F."/>
            <person name="Pallen M.J."/>
        </authorList>
    </citation>
    <scope>NUCLEOTIDE SEQUENCE</scope>
    <source>
        <strain evidence="2">CHK173-2119</strain>
    </source>
</reference>